<evidence type="ECO:0000256" key="2">
    <source>
        <dbReference type="ARBA" id="ARBA00022723"/>
    </source>
</evidence>
<evidence type="ECO:0000256" key="3">
    <source>
        <dbReference type="ARBA" id="ARBA00023002"/>
    </source>
</evidence>
<sequence length="385" mass="40803">MTAVSLGVPELPVRPIAERRMSRQIQVGPVAVGGGAPVSVQSMTTTRTSDIGATLQQIAELTASGCQIVRVACPTQDDADALATIARKSQIPVIADIHFQPKYVFAAIEAGCAAVRVNPGNIKQFDDKVKEIARAARDHGTPIRIGVNAGSLDRRLLQKYGRATPEALVESALWEASLFEEHGFRDIKISVKHNDPVVMVRAYQLLAEQCDYPLHLGVTEAGPAFQGTIKSAVAFGALLSRGIGDTIRVSLSAPPAEEVKVGIQILESLGLRQRRLEIVSCPSCGRAQVDVYKLADEVTAGLEGMEVPLRVAVMGCVVNGPGEAREADLGVASGNGKGQIFVKGEVVKTVPESKIVETLIEEAMKIAEQMEQDGVASGEPAVTVS</sequence>
<evidence type="ECO:0000259" key="8">
    <source>
        <dbReference type="Pfam" id="PF04551"/>
    </source>
</evidence>
<dbReference type="PANTHER" id="PTHR30454:SF0">
    <property type="entry name" value="4-HYDROXY-3-METHYLBUT-2-EN-1-YL DIPHOSPHATE SYNTHASE (FERREDOXIN), CHLOROPLASTIC"/>
    <property type="match status" value="1"/>
</dbReference>
<dbReference type="EMBL" id="CP034463">
    <property type="protein sequence ID" value="AZP21641.1"/>
    <property type="molecule type" value="Genomic_DNA"/>
</dbReference>
<feature type="binding site" evidence="7">
    <location>
        <position position="284"/>
    </location>
    <ligand>
        <name>[4Fe-4S] cluster</name>
        <dbReference type="ChEBI" id="CHEBI:49883"/>
    </ligand>
</feature>
<dbReference type="Gene3D" id="3.30.413.10">
    <property type="entry name" value="Sulfite Reductase Hemoprotein, domain 1"/>
    <property type="match status" value="1"/>
</dbReference>
<evidence type="ECO:0000256" key="6">
    <source>
        <dbReference type="ARBA" id="ARBA00023229"/>
    </source>
</evidence>
<dbReference type="InterPro" id="IPR045854">
    <property type="entry name" value="NO2/SO3_Rdtase_4Fe4S_sf"/>
</dbReference>
<evidence type="ECO:0000256" key="1">
    <source>
        <dbReference type="ARBA" id="ARBA00022485"/>
    </source>
</evidence>
<keyword evidence="3 7" id="KW-0560">Oxidoreductase</keyword>
<dbReference type="EC" id="1.17.7.3" evidence="7"/>
<dbReference type="UniPathway" id="UPA00056">
    <property type="reaction ID" value="UER00096"/>
</dbReference>
<dbReference type="NCBIfam" id="NF001540">
    <property type="entry name" value="PRK00366.1"/>
    <property type="match status" value="1"/>
</dbReference>
<dbReference type="InterPro" id="IPR011005">
    <property type="entry name" value="Dihydropteroate_synth-like_sf"/>
</dbReference>
<evidence type="ECO:0000313" key="10">
    <source>
        <dbReference type="EMBL" id="AZP21641.1"/>
    </source>
</evidence>
<dbReference type="InterPro" id="IPR058578">
    <property type="entry name" value="IspG_TIM"/>
</dbReference>
<accession>A0A3Q9C4L3</accession>
<dbReference type="GO" id="GO:0046429">
    <property type="term" value="F:4-hydroxy-3-methylbut-2-en-1-yl diphosphate synthase activity (ferredoxin)"/>
    <property type="evidence" value="ECO:0007669"/>
    <property type="project" value="UniProtKB-UniRule"/>
</dbReference>
<comment type="pathway">
    <text evidence="7">Isoprenoid biosynthesis; isopentenyl diphosphate biosynthesis via DXP pathway; isopentenyl diphosphate from 1-deoxy-D-xylulose 5-phosphate: step 5/6.</text>
</comment>
<comment type="catalytic activity">
    <reaction evidence="7">
        <text>(2E)-4-hydroxy-3-methylbut-2-enyl diphosphate + oxidized [flavodoxin] + H2O + 2 H(+) = 2-C-methyl-D-erythritol 2,4-cyclic diphosphate + reduced [flavodoxin]</text>
        <dbReference type="Rhea" id="RHEA:43604"/>
        <dbReference type="Rhea" id="RHEA-COMP:10622"/>
        <dbReference type="Rhea" id="RHEA-COMP:10623"/>
        <dbReference type="ChEBI" id="CHEBI:15377"/>
        <dbReference type="ChEBI" id="CHEBI:15378"/>
        <dbReference type="ChEBI" id="CHEBI:57618"/>
        <dbReference type="ChEBI" id="CHEBI:58210"/>
        <dbReference type="ChEBI" id="CHEBI:58483"/>
        <dbReference type="ChEBI" id="CHEBI:128753"/>
        <dbReference type="EC" id="1.17.7.3"/>
    </reaction>
</comment>
<reference evidence="10 11" key="1">
    <citation type="submission" date="2018-12" db="EMBL/GenBank/DDBJ databases">
        <authorList>
            <person name="Li K."/>
        </authorList>
    </citation>
    <scope>NUCLEOTIDE SEQUENCE [LARGE SCALE GENOMIC DNA]</scope>
    <source>
        <strain evidence="11">CR22</strain>
    </source>
</reference>
<feature type="domain" description="IspG TIM-barrel" evidence="8">
    <location>
        <begin position="22"/>
        <end position="262"/>
    </location>
</feature>
<feature type="binding site" evidence="7">
    <location>
        <position position="316"/>
    </location>
    <ligand>
        <name>[4Fe-4S] cluster</name>
        <dbReference type="ChEBI" id="CHEBI:49883"/>
    </ligand>
</feature>
<dbReference type="SUPFAM" id="SSF51717">
    <property type="entry name" value="Dihydropteroate synthetase-like"/>
    <property type="match status" value="1"/>
</dbReference>
<dbReference type="GO" id="GO:0016114">
    <property type="term" value="P:terpenoid biosynthetic process"/>
    <property type="evidence" value="ECO:0007669"/>
    <property type="project" value="InterPro"/>
</dbReference>
<evidence type="ECO:0000256" key="5">
    <source>
        <dbReference type="ARBA" id="ARBA00023014"/>
    </source>
</evidence>
<dbReference type="GO" id="GO:0005506">
    <property type="term" value="F:iron ion binding"/>
    <property type="evidence" value="ECO:0007669"/>
    <property type="project" value="InterPro"/>
</dbReference>
<dbReference type="Proteomes" id="UP000280197">
    <property type="component" value="Chromosome"/>
</dbReference>
<dbReference type="RefSeq" id="WP_126275469.1">
    <property type="nucleotide sequence ID" value="NZ_CP034463.1"/>
</dbReference>
<dbReference type="HAMAP" id="MF_00159">
    <property type="entry name" value="IspG"/>
    <property type="match status" value="1"/>
</dbReference>
<dbReference type="FunFam" id="3.20.20.20:FF:000003">
    <property type="entry name" value="4-hydroxy-3-methylbut-2-en-1-yl diphosphate synthase (flavodoxin)"/>
    <property type="match status" value="1"/>
</dbReference>
<dbReference type="GO" id="GO:0051539">
    <property type="term" value="F:4 iron, 4 sulfur cluster binding"/>
    <property type="evidence" value="ECO:0007669"/>
    <property type="project" value="UniProtKB-UniRule"/>
</dbReference>
<gene>
    <name evidence="7" type="primary">ispG</name>
    <name evidence="10" type="ORF">EJC51_39505</name>
</gene>
<dbReference type="FunFam" id="3.30.413.10:FF:000001">
    <property type="entry name" value="4-hydroxy-3-methylbut-2-en-1-yl diphosphate synthase (flavodoxin)"/>
    <property type="match status" value="1"/>
</dbReference>
<proteinExistence type="inferred from homology"/>
<evidence type="ECO:0000256" key="4">
    <source>
        <dbReference type="ARBA" id="ARBA00023004"/>
    </source>
</evidence>
<evidence type="ECO:0000256" key="7">
    <source>
        <dbReference type="HAMAP-Rule" id="MF_00159"/>
    </source>
</evidence>
<dbReference type="KEGG" id="saqu:EJC51_39505"/>
<dbReference type="InterPro" id="IPR016425">
    <property type="entry name" value="IspG_bac"/>
</dbReference>
<evidence type="ECO:0000259" key="9">
    <source>
        <dbReference type="Pfam" id="PF26540"/>
    </source>
</evidence>
<comment type="function">
    <text evidence="7">Converts 2C-methyl-D-erythritol 2,4-cyclodiphosphate (ME-2,4cPP) into 1-hydroxy-2-methyl-2-(E)-butenyl 4-diphosphate.</text>
</comment>
<keyword evidence="11" id="KW-1185">Reference proteome</keyword>
<dbReference type="SUPFAM" id="SSF56014">
    <property type="entry name" value="Nitrite and sulphite reductase 4Fe-4S domain-like"/>
    <property type="match status" value="1"/>
</dbReference>
<dbReference type="InterPro" id="IPR004588">
    <property type="entry name" value="IspG_bac-typ"/>
</dbReference>
<keyword evidence="4 7" id="KW-0408">Iron</keyword>
<name>A0A3Q9C4L3_9ACTN</name>
<dbReference type="PANTHER" id="PTHR30454">
    <property type="entry name" value="4-HYDROXY-3-METHYLBUT-2-EN-1-YL DIPHOSPHATE SYNTHASE"/>
    <property type="match status" value="1"/>
</dbReference>
<keyword evidence="2 7" id="KW-0479">Metal-binding</keyword>
<dbReference type="AlphaFoldDB" id="A0A3Q9C4L3"/>
<keyword evidence="1 7" id="KW-0004">4Fe-4S</keyword>
<dbReference type="InterPro" id="IPR058579">
    <property type="entry name" value="IspG_C"/>
</dbReference>
<dbReference type="Pfam" id="PF26540">
    <property type="entry name" value="GcpE_C"/>
    <property type="match status" value="1"/>
</dbReference>
<keyword evidence="6 7" id="KW-0414">Isoprene biosynthesis</keyword>
<organism evidence="10 11">
    <name type="scientific">Streptomyces aquilus</name>
    <dbReference type="NCBI Taxonomy" id="2548456"/>
    <lineage>
        <taxon>Bacteria</taxon>
        <taxon>Bacillati</taxon>
        <taxon>Actinomycetota</taxon>
        <taxon>Actinomycetes</taxon>
        <taxon>Kitasatosporales</taxon>
        <taxon>Streptomycetaceae</taxon>
        <taxon>Streptomyces</taxon>
    </lineage>
</organism>
<comment type="similarity">
    <text evidence="7">Belongs to the IspG family.</text>
</comment>
<dbReference type="Gene3D" id="3.20.20.20">
    <property type="entry name" value="Dihydropteroate synthase-like"/>
    <property type="match status" value="1"/>
</dbReference>
<dbReference type="GO" id="GO:0141197">
    <property type="term" value="F:4-hydroxy-3-methylbut-2-enyl-diphosphate synthase activity (flavodoxin)"/>
    <property type="evidence" value="ECO:0007669"/>
    <property type="project" value="UniProtKB-EC"/>
</dbReference>
<evidence type="ECO:0000313" key="11">
    <source>
        <dbReference type="Proteomes" id="UP000280197"/>
    </source>
</evidence>
<dbReference type="NCBIfam" id="TIGR00612">
    <property type="entry name" value="ispG_gcpE"/>
    <property type="match status" value="1"/>
</dbReference>
<comment type="cofactor">
    <cofactor evidence="7">
        <name>[4Fe-4S] cluster</name>
        <dbReference type="ChEBI" id="CHEBI:49883"/>
    </cofactor>
    <text evidence="7">Binds 1 [4Fe-4S] cluster.</text>
</comment>
<feature type="domain" description="IspG C-terminal" evidence="9">
    <location>
        <begin position="277"/>
        <end position="363"/>
    </location>
</feature>
<feature type="binding site" evidence="7">
    <location>
        <position position="281"/>
    </location>
    <ligand>
        <name>[4Fe-4S] cluster</name>
        <dbReference type="ChEBI" id="CHEBI:49883"/>
    </ligand>
</feature>
<dbReference type="PIRSF" id="PIRSF004640">
    <property type="entry name" value="IspG"/>
    <property type="match status" value="1"/>
</dbReference>
<dbReference type="Pfam" id="PF04551">
    <property type="entry name" value="GcpE"/>
    <property type="match status" value="1"/>
</dbReference>
<protein>
    <recommendedName>
        <fullName evidence="7">4-hydroxy-3-methylbut-2-en-1-yl diphosphate synthase (flavodoxin)</fullName>
        <ecNumber evidence="7">1.17.7.3</ecNumber>
    </recommendedName>
    <alternativeName>
        <fullName evidence="7">1-hydroxy-2-methyl-2-(E)-butenyl 4-diphosphate synthase</fullName>
    </alternativeName>
</protein>
<dbReference type="GO" id="GO:0019288">
    <property type="term" value="P:isopentenyl diphosphate biosynthetic process, methylerythritol 4-phosphate pathway"/>
    <property type="evidence" value="ECO:0007669"/>
    <property type="project" value="UniProtKB-UniRule"/>
</dbReference>
<feature type="binding site" evidence="7">
    <location>
        <position position="323"/>
    </location>
    <ligand>
        <name>[4Fe-4S] cluster</name>
        <dbReference type="ChEBI" id="CHEBI:49883"/>
    </ligand>
</feature>
<keyword evidence="5 7" id="KW-0411">Iron-sulfur</keyword>